<dbReference type="GO" id="GO:0005524">
    <property type="term" value="F:ATP binding"/>
    <property type="evidence" value="ECO:0007669"/>
    <property type="project" value="UniProtKB-KW"/>
</dbReference>
<comment type="caution">
    <text evidence="6">The sequence shown here is derived from an EMBL/GenBank/DDBJ whole genome shotgun (WGS) entry which is preliminary data.</text>
</comment>
<dbReference type="AlphaFoldDB" id="W9WQI5"/>
<reference evidence="6 7" key="1">
    <citation type="submission" date="2013-03" db="EMBL/GenBank/DDBJ databases">
        <title>The Genome Sequence of Cladophialophora psammophila CBS 110553.</title>
        <authorList>
            <consortium name="The Broad Institute Genomics Platform"/>
            <person name="Cuomo C."/>
            <person name="de Hoog S."/>
            <person name="Gorbushina A."/>
            <person name="Walker B."/>
            <person name="Young S.K."/>
            <person name="Zeng Q."/>
            <person name="Gargeya S."/>
            <person name="Fitzgerald M."/>
            <person name="Haas B."/>
            <person name="Abouelleil A."/>
            <person name="Allen A.W."/>
            <person name="Alvarado L."/>
            <person name="Arachchi H.M."/>
            <person name="Berlin A.M."/>
            <person name="Chapman S.B."/>
            <person name="Gainer-Dewar J."/>
            <person name="Goldberg J."/>
            <person name="Griggs A."/>
            <person name="Gujja S."/>
            <person name="Hansen M."/>
            <person name="Howarth C."/>
            <person name="Imamovic A."/>
            <person name="Ireland A."/>
            <person name="Larimer J."/>
            <person name="McCowan C."/>
            <person name="Murphy C."/>
            <person name="Pearson M."/>
            <person name="Poon T.W."/>
            <person name="Priest M."/>
            <person name="Roberts A."/>
            <person name="Saif S."/>
            <person name="Shea T."/>
            <person name="Sisk P."/>
            <person name="Sykes S."/>
            <person name="Wortman J."/>
            <person name="Nusbaum C."/>
            <person name="Birren B."/>
        </authorList>
    </citation>
    <scope>NUCLEOTIDE SEQUENCE [LARGE SCALE GENOMIC DNA]</scope>
    <source>
        <strain evidence="6 7">CBS 110553</strain>
    </source>
</reference>
<keyword evidence="3" id="KW-0547">Nucleotide-binding</keyword>
<keyword evidence="7" id="KW-1185">Reference proteome</keyword>
<organism evidence="6 7">
    <name type="scientific">Cladophialophora psammophila CBS 110553</name>
    <dbReference type="NCBI Taxonomy" id="1182543"/>
    <lineage>
        <taxon>Eukaryota</taxon>
        <taxon>Fungi</taxon>
        <taxon>Dikarya</taxon>
        <taxon>Ascomycota</taxon>
        <taxon>Pezizomycotina</taxon>
        <taxon>Eurotiomycetes</taxon>
        <taxon>Chaetothyriomycetidae</taxon>
        <taxon>Chaetothyriales</taxon>
        <taxon>Herpotrichiellaceae</taxon>
        <taxon>Cladophialophora</taxon>
    </lineage>
</organism>
<dbReference type="GO" id="GO:0006637">
    <property type="term" value="P:acyl-CoA metabolic process"/>
    <property type="evidence" value="ECO:0007669"/>
    <property type="project" value="TreeGrafter"/>
</dbReference>
<dbReference type="PANTHER" id="PTHR43605:SF10">
    <property type="entry name" value="ACYL-COA SYNTHETASE MEDIUM CHAIN FAMILY MEMBER 3"/>
    <property type="match status" value="1"/>
</dbReference>
<dbReference type="GO" id="GO:0006633">
    <property type="term" value="P:fatty acid biosynthetic process"/>
    <property type="evidence" value="ECO:0007669"/>
    <property type="project" value="TreeGrafter"/>
</dbReference>
<comment type="similarity">
    <text evidence="1">Belongs to the ATP-dependent AMP-binding enzyme family.</text>
</comment>
<evidence type="ECO:0000313" key="6">
    <source>
        <dbReference type="EMBL" id="EXJ66901.1"/>
    </source>
</evidence>
<dbReference type="InterPro" id="IPR042099">
    <property type="entry name" value="ANL_N_sf"/>
</dbReference>
<evidence type="ECO:0000256" key="3">
    <source>
        <dbReference type="ARBA" id="ARBA00022741"/>
    </source>
</evidence>
<dbReference type="Proteomes" id="UP000019471">
    <property type="component" value="Unassembled WGS sequence"/>
</dbReference>
<sequence length="257" mass="28771">MVIHNQVSFPLALSNTGKFWMQLEPGKLFWNTADQGVAYSFFGAWNCDATLFVFDDHQPFSVHRLFNILNRFPNTTLCAPPLVWRQLTLRDSKDCPIQPGSMGKPAPGIPLNVIDVDERECAPSEEGNIALKIRSPNEAESFFGIFDGYIDENGCVSRPEHQFIVNGKTETWYLTGDKGRKDEMNYFWFVGRADDVINSAGYGIGPFEVESTLKLHPAVAESTPISSPDPKRGEVVKALVVLTDEYSQRTSTQQDLC</sequence>
<dbReference type="Pfam" id="PF13193">
    <property type="entry name" value="AMP-binding_C"/>
    <property type="match status" value="1"/>
</dbReference>
<dbReference type="InterPro" id="IPR025110">
    <property type="entry name" value="AMP-bd_C"/>
</dbReference>
<dbReference type="GO" id="GO:0015645">
    <property type="term" value="F:fatty acid ligase activity"/>
    <property type="evidence" value="ECO:0007669"/>
    <property type="project" value="TreeGrafter"/>
</dbReference>
<dbReference type="Gene3D" id="3.40.50.12780">
    <property type="entry name" value="N-terminal domain of ligase-like"/>
    <property type="match status" value="2"/>
</dbReference>
<dbReference type="eggNOG" id="KOG1175">
    <property type="taxonomic scope" value="Eukaryota"/>
</dbReference>
<keyword evidence="2" id="KW-0436">Ligase</keyword>
<evidence type="ECO:0000259" key="5">
    <source>
        <dbReference type="Pfam" id="PF13193"/>
    </source>
</evidence>
<protein>
    <recommendedName>
        <fullName evidence="5">AMP-binding enzyme C-terminal domain-containing protein</fullName>
    </recommendedName>
</protein>
<accession>W9WQI5</accession>
<name>W9WQI5_9EURO</name>
<proteinExistence type="inferred from homology"/>
<dbReference type="OrthoDB" id="6614653at2759"/>
<dbReference type="STRING" id="1182543.W9WQI5"/>
<dbReference type="RefSeq" id="XP_007748864.1">
    <property type="nucleotide sequence ID" value="XM_007750674.1"/>
</dbReference>
<dbReference type="EMBL" id="AMGX01000018">
    <property type="protein sequence ID" value="EXJ66901.1"/>
    <property type="molecule type" value="Genomic_DNA"/>
</dbReference>
<evidence type="ECO:0000256" key="2">
    <source>
        <dbReference type="ARBA" id="ARBA00022598"/>
    </source>
</evidence>
<dbReference type="PANTHER" id="PTHR43605">
    <property type="entry name" value="ACYL-COENZYME A SYNTHETASE"/>
    <property type="match status" value="1"/>
</dbReference>
<evidence type="ECO:0000256" key="1">
    <source>
        <dbReference type="ARBA" id="ARBA00006432"/>
    </source>
</evidence>
<dbReference type="HOGENOM" id="CLU_1081847_0_0_1"/>
<evidence type="ECO:0000313" key="7">
    <source>
        <dbReference type="Proteomes" id="UP000019471"/>
    </source>
</evidence>
<gene>
    <name evidence="6" type="ORF">A1O5_10096</name>
</gene>
<evidence type="ECO:0000256" key="4">
    <source>
        <dbReference type="ARBA" id="ARBA00022840"/>
    </source>
</evidence>
<dbReference type="GO" id="GO:0004321">
    <property type="term" value="F:fatty-acyl-CoA synthase activity"/>
    <property type="evidence" value="ECO:0007669"/>
    <property type="project" value="TreeGrafter"/>
</dbReference>
<dbReference type="SUPFAM" id="SSF56801">
    <property type="entry name" value="Acetyl-CoA synthetase-like"/>
    <property type="match status" value="1"/>
</dbReference>
<dbReference type="InterPro" id="IPR051087">
    <property type="entry name" value="Mitochondrial_ACSM"/>
</dbReference>
<dbReference type="InterPro" id="IPR045851">
    <property type="entry name" value="AMP-bd_C_sf"/>
</dbReference>
<dbReference type="GeneID" id="19194791"/>
<feature type="domain" description="AMP-binding enzyme C-terminal" evidence="5">
    <location>
        <begin position="208"/>
        <end position="254"/>
    </location>
</feature>
<keyword evidence="4" id="KW-0067">ATP-binding</keyword>
<dbReference type="Gene3D" id="3.30.300.30">
    <property type="match status" value="1"/>
</dbReference>